<proteinExistence type="predicted"/>
<evidence type="ECO:0000313" key="3">
    <source>
        <dbReference type="Proteomes" id="UP001211907"/>
    </source>
</evidence>
<accession>A0AAD5T9X7</accession>
<evidence type="ECO:0000313" key="2">
    <source>
        <dbReference type="EMBL" id="KAJ3129669.1"/>
    </source>
</evidence>
<keyword evidence="3" id="KW-1185">Reference proteome</keyword>
<comment type="caution">
    <text evidence="2">The sequence shown here is derived from an EMBL/GenBank/DDBJ whole genome shotgun (WGS) entry which is preliminary data.</text>
</comment>
<dbReference type="Proteomes" id="UP001211907">
    <property type="component" value="Unassembled WGS sequence"/>
</dbReference>
<gene>
    <name evidence="2" type="ORF">HK100_008477</name>
</gene>
<protein>
    <submittedName>
        <fullName evidence="2">Uncharacterized protein</fullName>
    </submittedName>
</protein>
<evidence type="ECO:0000256" key="1">
    <source>
        <dbReference type="SAM" id="MobiDB-lite"/>
    </source>
</evidence>
<name>A0AAD5T9X7_9FUNG</name>
<dbReference type="EMBL" id="JADGJH010000413">
    <property type="protein sequence ID" value="KAJ3129669.1"/>
    <property type="molecule type" value="Genomic_DNA"/>
</dbReference>
<organism evidence="2 3">
    <name type="scientific">Physocladia obscura</name>
    <dbReference type="NCBI Taxonomy" id="109957"/>
    <lineage>
        <taxon>Eukaryota</taxon>
        <taxon>Fungi</taxon>
        <taxon>Fungi incertae sedis</taxon>
        <taxon>Chytridiomycota</taxon>
        <taxon>Chytridiomycota incertae sedis</taxon>
        <taxon>Chytridiomycetes</taxon>
        <taxon>Chytridiales</taxon>
        <taxon>Chytriomycetaceae</taxon>
        <taxon>Physocladia</taxon>
    </lineage>
</organism>
<feature type="region of interest" description="Disordered" evidence="1">
    <location>
        <begin position="1264"/>
        <end position="1283"/>
    </location>
</feature>
<reference evidence="2" key="1">
    <citation type="submission" date="2020-05" db="EMBL/GenBank/DDBJ databases">
        <title>Phylogenomic resolution of chytrid fungi.</title>
        <authorList>
            <person name="Stajich J.E."/>
            <person name="Amses K."/>
            <person name="Simmons R."/>
            <person name="Seto K."/>
            <person name="Myers J."/>
            <person name="Bonds A."/>
            <person name="Quandt C.A."/>
            <person name="Barry K."/>
            <person name="Liu P."/>
            <person name="Grigoriev I."/>
            <person name="Longcore J.E."/>
            <person name="James T.Y."/>
        </authorList>
    </citation>
    <scope>NUCLEOTIDE SEQUENCE</scope>
    <source>
        <strain evidence="2">JEL0513</strain>
    </source>
</reference>
<sequence length="1327" mass="145430">MQGRHVFRCVQCDLFVESGGAAEECEFHTGDGADNEKLCGCGSCGCKHGAHRPIAHSDYKYSSFFTNTNELLDHQKVFATVAARDALAVFGATNATHPTHARNLFLYVTPKTRSHPAQRVLFFSAEHLSFVGLHASMALYSANANSSINNSLNITKIVDTDSSSYVSADWISNSIGAIVGIQITCFDGVDAQPKTKFLGPAPSITNIYFTHDDGLFKLFRISALSTYDAAPVSLEKPIKNVHRRSLQFVQEGSSAATPKPSSSTCYSYLCNHGAASNSNSTQCYSYLHELENSNKDIQLSVMACYSYLCNHTEINASQCYSYLHKLDVIASTPQVNTGEVNTIAPQFSGKGFRVQECVQCGSDFFDAQNFAFSCRFHAQEDGKCCLKGNIPCSASMHRSIHHSEYPYANYSKHISKFFTRDYLAFGSARSFDFSLETPATISIDCGVTKHNHTLVPDKFYIFFNCGSEAKDKHLLLYSREDLLVDANKIEPVIAKYERNGDLLEAVWIIEDACITGVEMHAKSSTTVTAGITRVLFKFREKLSLAPTVTTVAILSESHFGELALLPATKLNSAQYPNLPSEDITFIHHDPNALTLGIPRPRPPQRFSCVSPQNACPLKPSFVSVDCFRTMAHSNKSLGAAGGGDRFMIVLDVVNSSSEPVVIDGFNVWWKMRDDARMDWVSARVRQDVLREENGRGVEVAANRWSTVKFFVEVEEDGVARLGPILFDVELVTIGKSSVSITLEHTADQVYTIPIPDTESRASIVLENPETHAILSVSVSKSPSASKDLFTIAMLDQTTIITTNKLRAAVISALREQSLGGVVTVASDSRDDQSAAYTVEALVDEACRRVYAIRVNVFHGASKAVRFFRVSVYGDAAALDPKRRRTGEEAVKALYDNITSNSLYYEAASPCVQWREQALKQFVPRVPPPPVREKVVKVVGIDAQSLDVIEQSVSRIVEEQLTQALSRIPLLQQQQSAIVQPTAGAPNVDKIDLILAKLGDMDSRLQRQERAVSEQVGAVVARFDKLADIIERNQRAVVNAVQSIATAVDEKSFYSADHADTTHTVGGILSDEENLLALEDLARRLESVGISADELTISVQELNGLSNLADRLEAVANSTIDISIIPTNQRDNINNAVVDEKVDRIFEFLNTRMEKMEHFTHIGDMVANGLREIVDKQTELSEEVRSTLTRGTSPTSSADASDEQLEILAKLNEIEARVGVLPQVYREIMDSSLDKQTQSLVTIIDGKNGIAGGVKDSESSIGAFLTRPLSTSPTPPSAKSKRSSLYRALPTVPNMGIASGFSKLAGGIVKRVAESHDEPQEVPESENT</sequence>